<gene>
    <name evidence="1" type="ORF">GCM10023313_06890</name>
</gene>
<dbReference type="RefSeq" id="WP_345329510.1">
    <property type="nucleotide sequence ID" value="NZ_BAABJI010000001.1"/>
</dbReference>
<evidence type="ECO:0000313" key="2">
    <source>
        <dbReference type="Proteomes" id="UP001501436"/>
    </source>
</evidence>
<keyword evidence="2" id="KW-1185">Reference proteome</keyword>
<evidence type="ECO:0000313" key="1">
    <source>
        <dbReference type="EMBL" id="GAA4906784.1"/>
    </source>
</evidence>
<reference evidence="2" key="1">
    <citation type="journal article" date="2019" name="Int. J. Syst. Evol. Microbiol.">
        <title>The Global Catalogue of Microorganisms (GCM) 10K type strain sequencing project: providing services to taxonomists for standard genome sequencing and annotation.</title>
        <authorList>
            <consortium name="The Broad Institute Genomics Platform"/>
            <consortium name="The Broad Institute Genome Sequencing Center for Infectious Disease"/>
            <person name="Wu L."/>
            <person name="Ma J."/>
        </authorList>
    </citation>
    <scope>NUCLEOTIDE SEQUENCE [LARGE SCALE GENOMIC DNA]</scope>
    <source>
        <strain evidence="2">JCM 18283</strain>
    </source>
</reference>
<sequence length="120" mass="13196">MIAQKKFKTSNKLLVLYLSNRDLIIVSLLLGRRGQLLCLGHNVTKSQAEKILPPTGHTPGPVFRQANAHLEIMLLEIDKYIRVPTVNSLTTGISNARSSTNSAKAQPFTGQDVAGDFCFF</sequence>
<organism evidence="1 2">
    <name type="scientific">Mucilaginibacter defluvii</name>
    <dbReference type="NCBI Taxonomy" id="1196019"/>
    <lineage>
        <taxon>Bacteria</taxon>
        <taxon>Pseudomonadati</taxon>
        <taxon>Bacteroidota</taxon>
        <taxon>Sphingobacteriia</taxon>
        <taxon>Sphingobacteriales</taxon>
        <taxon>Sphingobacteriaceae</taxon>
        <taxon>Mucilaginibacter</taxon>
    </lineage>
</organism>
<dbReference type="EMBL" id="BAABJI010000001">
    <property type="protein sequence ID" value="GAA4906784.1"/>
    <property type="molecule type" value="Genomic_DNA"/>
</dbReference>
<dbReference type="Proteomes" id="UP001501436">
    <property type="component" value="Unassembled WGS sequence"/>
</dbReference>
<proteinExistence type="predicted"/>
<protein>
    <submittedName>
        <fullName evidence="1">Uncharacterized protein</fullName>
    </submittedName>
</protein>
<accession>A0ABP9FKR7</accession>
<comment type="caution">
    <text evidence="1">The sequence shown here is derived from an EMBL/GenBank/DDBJ whole genome shotgun (WGS) entry which is preliminary data.</text>
</comment>
<name>A0ABP9FKR7_9SPHI</name>